<sequence>MINDRILYEDNHLIIVNKLPGELVQGDETGDRTLADDVKEYLKTTYNKPGNVYLGIPHRLDRPTSGIVVYCKTDKALSRMTALFRTSDVKKTYWAIVDRKPEKEEGELVHYITRDAANNKSIASNKERKGSKIAKLSYKVLASSDNYHLLEIDLHTGRHHQIRAQLAALGIHIKGDLKYGAQRSNPDGGICLHARHIAFTHPVKKERIDITADPPKNTLWDYFLGRV</sequence>
<dbReference type="GO" id="GO:0009982">
    <property type="term" value="F:pseudouridine synthase activity"/>
    <property type="evidence" value="ECO:0007669"/>
    <property type="project" value="InterPro"/>
</dbReference>
<evidence type="ECO:0000313" key="5">
    <source>
        <dbReference type="Proteomes" id="UP000810292"/>
    </source>
</evidence>
<dbReference type="Proteomes" id="UP000810292">
    <property type="component" value="Unassembled WGS sequence"/>
</dbReference>
<dbReference type="InterPro" id="IPR050188">
    <property type="entry name" value="RluA_PseudoU_synthase"/>
</dbReference>
<dbReference type="Pfam" id="PF00849">
    <property type="entry name" value="PseudoU_synth_2"/>
    <property type="match status" value="1"/>
</dbReference>
<gene>
    <name evidence="4" type="ORF">IAA72_06420</name>
</gene>
<feature type="domain" description="Pseudouridine synthase RsuA/RluA-like" evidence="3">
    <location>
        <begin position="12"/>
        <end position="168"/>
    </location>
</feature>
<dbReference type="GO" id="GO:0003723">
    <property type="term" value="F:RNA binding"/>
    <property type="evidence" value="ECO:0007669"/>
    <property type="project" value="InterPro"/>
</dbReference>
<name>A0A9D9NDR7_9SPIO</name>
<dbReference type="InterPro" id="IPR020103">
    <property type="entry name" value="PsdUridine_synth_cat_dom_sf"/>
</dbReference>
<protein>
    <submittedName>
        <fullName evidence="4">RNA pseudouridine synthase</fullName>
    </submittedName>
</protein>
<dbReference type="SUPFAM" id="SSF55120">
    <property type="entry name" value="Pseudouridine synthase"/>
    <property type="match status" value="1"/>
</dbReference>
<dbReference type="CDD" id="cd02869">
    <property type="entry name" value="PseudoU_synth_RluA_like"/>
    <property type="match status" value="1"/>
</dbReference>
<evidence type="ECO:0000256" key="2">
    <source>
        <dbReference type="ARBA" id="ARBA00023235"/>
    </source>
</evidence>
<reference evidence="4" key="2">
    <citation type="journal article" date="2021" name="PeerJ">
        <title>Extensive microbial diversity within the chicken gut microbiome revealed by metagenomics and culture.</title>
        <authorList>
            <person name="Gilroy R."/>
            <person name="Ravi A."/>
            <person name="Getino M."/>
            <person name="Pursley I."/>
            <person name="Horton D.L."/>
            <person name="Alikhan N.F."/>
            <person name="Baker D."/>
            <person name="Gharbi K."/>
            <person name="Hall N."/>
            <person name="Watson M."/>
            <person name="Adriaenssens E.M."/>
            <person name="Foster-Nyarko E."/>
            <person name="Jarju S."/>
            <person name="Secka A."/>
            <person name="Antonio M."/>
            <person name="Oren A."/>
            <person name="Chaudhuri R.R."/>
            <person name="La Ragione R."/>
            <person name="Hildebrand F."/>
            <person name="Pallen M.J."/>
        </authorList>
    </citation>
    <scope>NUCLEOTIDE SEQUENCE</scope>
    <source>
        <strain evidence="4">14700</strain>
    </source>
</reference>
<dbReference type="Gene3D" id="3.30.2350.10">
    <property type="entry name" value="Pseudouridine synthase"/>
    <property type="match status" value="1"/>
</dbReference>
<evidence type="ECO:0000256" key="1">
    <source>
        <dbReference type="ARBA" id="ARBA00010876"/>
    </source>
</evidence>
<dbReference type="AlphaFoldDB" id="A0A9D9NDR7"/>
<evidence type="ECO:0000259" key="3">
    <source>
        <dbReference type="Pfam" id="PF00849"/>
    </source>
</evidence>
<dbReference type="PANTHER" id="PTHR21600:SF83">
    <property type="entry name" value="PSEUDOURIDYLATE SYNTHASE RPUSD4, MITOCHONDRIAL"/>
    <property type="match status" value="1"/>
</dbReference>
<reference evidence="4" key="1">
    <citation type="submission" date="2020-10" db="EMBL/GenBank/DDBJ databases">
        <authorList>
            <person name="Gilroy R."/>
        </authorList>
    </citation>
    <scope>NUCLEOTIDE SEQUENCE</scope>
    <source>
        <strain evidence="4">14700</strain>
    </source>
</reference>
<comment type="caution">
    <text evidence="4">The sequence shown here is derived from an EMBL/GenBank/DDBJ whole genome shotgun (WGS) entry which is preliminary data.</text>
</comment>
<keyword evidence="2" id="KW-0413">Isomerase</keyword>
<dbReference type="GO" id="GO:0006396">
    <property type="term" value="P:RNA processing"/>
    <property type="evidence" value="ECO:0007669"/>
    <property type="project" value="UniProtKB-ARBA"/>
</dbReference>
<dbReference type="GO" id="GO:0001522">
    <property type="term" value="P:pseudouridine synthesis"/>
    <property type="evidence" value="ECO:0007669"/>
    <property type="project" value="InterPro"/>
</dbReference>
<dbReference type="GO" id="GO:0140098">
    <property type="term" value="F:catalytic activity, acting on RNA"/>
    <property type="evidence" value="ECO:0007669"/>
    <property type="project" value="UniProtKB-ARBA"/>
</dbReference>
<evidence type="ECO:0000313" key="4">
    <source>
        <dbReference type="EMBL" id="MBO8469400.1"/>
    </source>
</evidence>
<organism evidence="4 5">
    <name type="scientific">Candidatus Ornithospirochaeta stercoravium</name>
    <dbReference type="NCBI Taxonomy" id="2840897"/>
    <lineage>
        <taxon>Bacteria</taxon>
        <taxon>Pseudomonadati</taxon>
        <taxon>Spirochaetota</taxon>
        <taxon>Spirochaetia</taxon>
        <taxon>Spirochaetales</taxon>
        <taxon>Spirochaetaceae</taxon>
        <taxon>Spirochaetaceae incertae sedis</taxon>
        <taxon>Candidatus Ornithospirochaeta</taxon>
    </lineage>
</organism>
<dbReference type="InterPro" id="IPR006145">
    <property type="entry name" value="PsdUridine_synth_RsuA/RluA"/>
</dbReference>
<dbReference type="EMBL" id="JADIMF010000099">
    <property type="protein sequence ID" value="MBO8469400.1"/>
    <property type="molecule type" value="Genomic_DNA"/>
</dbReference>
<dbReference type="PANTHER" id="PTHR21600">
    <property type="entry name" value="MITOCHONDRIAL RNA PSEUDOURIDINE SYNTHASE"/>
    <property type="match status" value="1"/>
</dbReference>
<proteinExistence type="inferred from homology"/>
<comment type="similarity">
    <text evidence="1">Belongs to the pseudouridine synthase RluA family.</text>
</comment>
<accession>A0A9D9NDR7</accession>